<feature type="coiled-coil region" evidence="4">
    <location>
        <begin position="608"/>
        <end position="649"/>
    </location>
</feature>
<dbReference type="Pfam" id="PF25785">
    <property type="entry name" value="TPR"/>
    <property type="match status" value="1"/>
</dbReference>
<dbReference type="InterPro" id="IPR057577">
    <property type="entry name" value="Nucleoprot-TPR/MLP1_dom"/>
</dbReference>
<feature type="region of interest" description="Disordered" evidence="5">
    <location>
        <begin position="1515"/>
        <end position="1731"/>
    </location>
</feature>
<feature type="coiled-coil region" evidence="4">
    <location>
        <begin position="32"/>
        <end position="94"/>
    </location>
</feature>
<dbReference type="Pfam" id="PF07926">
    <property type="entry name" value="TPR_MLP1_2"/>
    <property type="match status" value="1"/>
</dbReference>
<dbReference type="InterPro" id="IPR057974">
    <property type="entry name" value="NUA/TPR/MLP1-2-like_dom"/>
</dbReference>
<dbReference type="PANTHER" id="PTHR18898:SF2">
    <property type="entry name" value="NUCLEOPROTEIN TPR"/>
    <property type="match status" value="1"/>
</dbReference>
<dbReference type="Gramene" id="ONK76779">
    <property type="protein sequence ID" value="ONK76779"/>
    <property type="gene ID" value="A4U43_C03F32060"/>
</dbReference>
<dbReference type="GO" id="GO:0006606">
    <property type="term" value="P:protein import into nucleus"/>
    <property type="evidence" value="ECO:0007669"/>
    <property type="project" value="InterPro"/>
</dbReference>
<feature type="compositionally biased region" description="Basic and acidic residues" evidence="5">
    <location>
        <begin position="1785"/>
        <end position="1796"/>
    </location>
</feature>
<evidence type="ECO:0000256" key="5">
    <source>
        <dbReference type="SAM" id="MobiDB-lite"/>
    </source>
</evidence>
<feature type="compositionally biased region" description="Basic residues" evidence="5">
    <location>
        <begin position="1989"/>
        <end position="2000"/>
    </location>
</feature>
<protein>
    <submittedName>
        <fullName evidence="9">Uncharacterized protein</fullName>
    </submittedName>
</protein>
<keyword evidence="3" id="KW-0539">Nucleus</keyword>
<evidence type="ECO:0000313" key="10">
    <source>
        <dbReference type="Proteomes" id="UP000243459"/>
    </source>
</evidence>
<evidence type="ECO:0000313" key="9">
    <source>
        <dbReference type="EMBL" id="ONK76779.1"/>
    </source>
</evidence>
<feature type="coiled-coil region" evidence="4">
    <location>
        <begin position="1419"/>
        <end position="1475"/>
    </location>
</feature>
<dbReference type="OMA" id="TLCEQQE"/>
<feature type="region of interest" description="Disordered" evidence="5">
    <location>
        <begin position="1743"/>
        <end position="2000"/>
    </location>
</feature>
<proteinExistence type="predicted"/>
<comment type="subcellular location">
    <subcellularLocation>
        <location evidence="1">Nucleus</location>
    </subcellularLocation>
</comment>
<feature type="coiled-coil region" evidence="4">
    <location>
        <begin position="766"/>
        <end position="822"/>
    </location>
</feature>
<feature type="coiled-coil region" evidence="4">
    <location>
        <begin position="1321"/>
        <end position="1390"/>
    </location>
</feature>
<feature type="region of interest" description="Disordered" evidence="5">
    <location>
        <begin position="1397"/>
        <end position="1416"/>
    </location>
</feature>
<evidence type="ECO:0000256" key="3">
    <source>
        <dbReference type="ARBA" id="ARBA00023242"/>
    </source>
</evidence>
<feature type="coiled-coil region" evidence="4">
    <location>
        <begin position="222"/>
        <end position="281"/>
    </location>
</feature>
<feature type="compositionally biased region" description="Polar residues" evidence="5">
    <location>
        <begin position="1871"/>
        <end position="1904"/>
    </location>
</feature>
<evidence type="ECO:0000259" key="6">
    <source>
        <dbReference type="Pfam" id="PF07926"/>
    </source>
</evidence>
<dbReference type="GO" id="GO:0005643">
    <property type="term" value="C:nuclear pore"/>
    <property type="evidence" value="ECO:0007669"/>
    <property type="project" value="TreeGrafter"/>
</dbReference>
<feature type="compositionally biased region" description="Polar residues" evidence="5">
    <location>
        <begin position="1526"/>
        <end position="1546"/>
    </location>
</feature>
<dbReference type="Pfam" id="PF25481">
    <property type="entry name" value="Nucleoprot-TPR"/>
    <property type="match status" value="1"/>
</dbReference>
<evidence type="ECO:0000256" key="1">
    <source>
        <dbReference type="ARBA" id="ARBA00004123"/>
    </source>
</evidence>
<feature type="domain" description="Nucleoprotein TPR/MPL1" evidence="7">
    <location>
        <begin position="94"/>
        <end position="172"/>
    </location>
</feature>
<dbReference type="InterPro" id="IPR012929">
    <property type="entry name" value="Nucleoprot-TPR/MLP1-2_dom"/>
</dbReference>
<feature type="coiled-coil region" evidence="4">
    <location>
        <begin position="1139"/>
        <end position="1166"/>
    </location>
</feature>
<feature type="domain" description="NUA/TPR/MLP1-2-like" evidence="8">
    <location>
        <begin position="419"/>
        <end position="525"/>
    </location>
</feature>
<keyword evidence="2 4" id="KW-0175">Coiled coil</keyword>
<name>A0A5P1FIQ1_ASPOF</name>
<dbReference type="Gene3D" id="1.20.1170.10">
    <property type="match status" value="1"/>
</dbReference>
<evidence type="ECO:0000256" key="4">
    <source>
        <dbReference type="SAM" id="Coils"/>
    </source>
</evidence>
<feature type="compositionally biased region" description="Acidic residues" evidence="5">
    <location>
        <begin position="1799"/>
        <end position="1818"/>
    </location>
</feature>
<feature type="region of interest" description="Disordered" evidence="5">
    <location>
        <begin position="1105"/>
        <end position="1124"/>
    </location>
</feature>
<feature type="compositionally biased region" description="Polar residues" evidence="5">
    <location>
        <begin position="1692"/>
        <end position="1709"/>
    </location>
</feature>
<feature type="compositionally biased region" description="Basic and acidic residues" evidence="5">
    <location>
        <begin position="1583"/>
        <end position="1593"/>
    </location>
</feature>
<dbReference type="EMBL" id="CM007383">
    <property type="protein sequence ID" value="ONK76779.1"/>
    <property type="molecule type" value="Genomic_DNA"/>
</dbReference>
<evidence type="ECO:0000259" key="8">
    <source>
        <dbReference type="Pfam" id="PF25785"/>
    </source>
</evidence>
<feature type="coiled-coil region" evidence="4">
    <location>
        <begin position="975"/>
        <end position="1090"/>
    </location>
</feature>
<organism evidence="9 10">
    <name type="scientific">Asparagus officinalis</name>
    <name type="common">Garden asparagus</name>
    <dbReference type="NCBI Taxonomy" id="4686"/>
    <lineage>
        <taxon>Eukaryota</taxon>
        <taxon>Viridiplantae</taxon>
        <taxon>Streptophyta</taxon>
        <taxon>Embryophyta</taxon>
        <taxon>Tracheophyta</taxon>
        <taxon>Spermatophyta</taxon>
        <taxon>Magnoliopsida</taxon>
        <taxon>Liliopsida</taxon>
        <taxon>Asparagales</taxon>
        <taxon>Asparagaceae</taxon>
        <taxon>Asparagoideae</taxon>
        <taxon>Asparagus</taxon>
    </lineage>
</organism>
<dbReference type="GO" id="GO:0017056">
    <property type="term" value="F:structural constituent of nuclear pore"/>
    <property type="evidence" value="ECO:0007669"/>
    <property type="project" value="TreeGrafter"/>
</dbReference>
<accession>A0A5P1FIQ1</accession>
<evidence type="ECO:0000259" key="7">
    <source>
        <dbReference type="Pfam" id="PF25481"/>
    </source>
</evidence>
<feature type="compositionally biased region" description="Polar residues" evidence="5">
    <location>
        <begin position="1944"/>
        <end position="1953"/>
    </location>
</feature>
<feature type="coiled-coil region" evidence="4">
    <location>
        <begin position="349"/>
        <end position="460"/>
    </location>
</feature>
<feature type="coiled-coil region" evidence="4">
    <location>
        <begin position="162"/>
        <end position="196"/>
    </location>
</feature>
<dbReference type="GO" id="GO:0006406">
    <property type="term" value="P:mRNA export from nucleus"/>
    <property type="evidence" value="ECO:0007669"/>
    <property type="project" value="TreeGrafter"/>
</dbReference>
<feature type="coiled-coil region" evidence="4">
    <location>
        <begin position="685"/>
        <end position="719"/>
    </location>
</feature>
<dbReference type="SUPFAM" id="SSF58100">
    <property type="entry name" value="Bacterial hemolysins"/>
    <property type="match status" value="1"/>
</dbReference>
<keyword evidence="10" id="KW-1185">Reference proteome</keyword>
<gene>
    <name evidence="9" type="ORF">A4U43_C03F32060</name>
</gene>
<feature type="domain" description="Nucleoprotein TPR/MLP1-2" evidence="6">
    <location>
        <begin position="975"/>
        <end position="1101"/>
    </location>
</feature>
<feature type="compositionally biased region" description="Polar residues" evidence="5">
    <location>
        <begin position="1915"/>
        <end position="1935"/>
    </location>
</feature>
<feature type="compositionally biased region" description="Acidic residues" evidence="5">
    <location>
        <begin position="1757"/>
        <end position="1771"/>
    </location>
</feature>
<dbReference type="PANTHER" id="PTHR18898">
    <property type="entry name" value="NUCLEOPROTEIN TPR-RELATED"/>
    <property type="match status" value="1"/>
</dbReference>
<evidence type="ECO:0000256" key="2">
    <source>
        <dbReference type="ARBA" id="ARBA00023054"/>
    </source>
</evidence>
<sequence length="2000" mass="227193">MSSGSSPTRRRLHRLRADLRSLRAEIGKDGEIERLSMELAELQKSKRQLLALVEQKDAEIRERNATIQSYLDKIVNLTESNSSKEARVHETEAELGRCRAACSCLTQEKELLEKHNAWLNEELTAKVNSLVELRRTHMDVEAELSSKLSDHERHLSEASNSLKWSKERVHELELRVNSLEEELRTTKEAAASNEERFTAELSTVTKLVELYKTSSEEWSKKAAELEGVIKALETHLSQTENDYKEKLEKEASVRKDVEKEADVLREKLEKCEAEIENTRKASESSFLPLSSFHADFNAENLSIMGSDGAVTNEIGHMIVPRVPIGISGTALAASLLRDGWSLAKMYEKYQEANDAFLHEREERKNAERTLNKVFHEIEEKVGMILDERAEHERMVEAYTLMNQKLQDALLDHDNLENTIRQLKAELKTRQRDYTIAEKELEDLQKQITVLLKECQDVQLRCGGSTQMSSVDPHRESPADIFDATDAERIVSENLLTFKDINGLVEQNVQLRRLVHSFSIQEEKRNAEIREDFQLQLQKVTDEAAAKVEAVLKRSEEQACMIESLHSSVAMYKRLYEEERKIRVSSDISTSVVSEDGKKDFMVLFEGSQEVSKKSHEQLSERAKNLEQELATLRGELLSLRSERDKMSLEANFASARLDSFMKEFDHQRQEANAVSARNVELTHLIVDYQRRLRASSDSLQASEENSRKLSMEVSILKHEKEILMNSEKRASDEVRSLSERIYRLQSSLDAIQSVEEIHENTRSTESRKHEEHLKRVEMEWAEAKKELQEERDRVRSLTLEKEKAVENSVKHLEEMRKELADAWRAVASAESRAAVAEARCSELGAKISLTEMQKVTRKDGGDEHSALPANEVNGELWKTKDELEKLKQEARANKEYMLQYKEIARTNETALKQIESAHEEYKLEAQKLKKALEDEIQSLRIKVHDLESSYKLKSEESALAIESKEQALSLAMTETLSLRQEIQEKSSQIEMLEIQVSSLKEDVVKEQKRWRTAQDNYERQIILQSETIQELTSTSKELSTLQSEITKLKKLSEAQKTENDLLKKSWENEKVELQQLKSEAERKYYEVNEQNKLLHNRLEALHTKLVDKEHSSSGVSSRNTDSKTDNDLQNVISYLRRSKEIAETEISLLKQEKLRLQSQLEVALKASENAQTLLRSQHENTREQLFKDEDFKALQLQVREINLLRESNVQLRAENKHNFEESQKFREAAQMAKMEAENFVNLLRTKELELDACRKEIEMLKLENGHLNNRITELHESTKNVDLVEYERMKDEHQQIKVILRERELEVELTRTAILEKQDAISRLEQVIDKSQSDLAEQDKKFKDSLQAEVNTKQENEKQKKAISVLKKKNETLTREKEELHFKNQALLKQLEDSKSSRKIIGESSSEQAKKDQEKDTRIQILEKTLERQKEDLKKERDDNKLKQKKSRITVMDLLQKVKVDKTKMEEELAKHKHAIALILERSGMTASQLPPDSNLDEQTLAYFQSTGKFEDFVNSVMNEGDDGPQPSSTESPSVDMTAPSGQQVGSHLVRPSAPQAKATEPTVPRPSIEGRKTGGMRRIIRPRIDPRPERPVEPSVDAETSVTEPPTVMEEGRPSVSQEVELPSDSSLQQAPSVRKRSASSSLLELREDSVAQDEACADVVPSLKKSKHVEAVEGSSDVSSVRPSAETHDIVQQPTAQPADISESQPVPASDAETEQAPTLANDEIIDEVKNEDDILDIKEEIDEQQKDPLVGTNQEDEVPYEGDAVMDELSDRPNITTELTDEPQKGEEVKDQSAVESEDEREEGEMMPDDAELQEDTVSGDTVVGDGAEIGDEGGDATEVASPEAVAERNDEVDATEDDTESSDKHNVNNNDQGAPDSSQSPQKPTVLNSSDQSAPQSPQRSVAVREGSPASVPQSSVSERRSPSPNRSVVPTETDEHAQTRSGGRTISITERARENARLRQQQARMNTPTPPRGRGRTAGSNRARGTRGRGGRGPA</sequence>
<dbReference type="Proteomes" id="UP000243459">
    <property type="component" value="Chromosome 3"/>
</dbReference>
<feature type="coiled-coil region" evidence="4">
    <location>
        <begin position="869"/>
        <end position="949"/>
    </location>
</feature>
<feature type="coiled-coil region" evidence="4">
    <location>
        <begin position="1243"/>
        <end position="1270"/>
    </location>
</feature>
<feature type="compositionally biased region" description="Polar residues" evidence="5">
    <location>
        <begin position="1963"/>
        <end position="1972"/>
    </location>
</feature>
<reference evidence="10" key="1">
    <citation type="journal article" date="2017" name="Nat. Commun.">
        <title>The asparagus genome sheds light on the origin and evolution of a young Y chromosome.</title>
        <authorList>
            <person name="Harkess A."/>
            <person name="Zhou J."/>
            <person name="Xu C."/>
            <person name="Bowers J.E."/>
            <person name="Van der Hulst R."/>
            <person name="Ayyampalayam S."/>
            <person name="Mercati F."/>
            <person name="Riccardi P."/>
            <person name="McKain M.R."/>
            <person name="Kakrana A."/>
            <person name="Tang H."/>
            <person name="Ray J."/>
            <person name="Groenendijk J."/>
            <person name="Arikit S."/>
            <person name="Mathioni S.M."/>
            <person name="Nakano M."/>
            <person name="Shan H."/>
            <person name="Telgmann-Rauber A."/>
            <person name="Kanno A."/>
            <person name="Yue Z."/>
            <person name="Chen H."/>
            <person name="Li W."/>
            <person name="Chen Y."/>
            <person name="Xu X."/>
            <person name="Zhang Y."/>
            <person name="Luo S."/>
            <person name="Chen H."/>
            <person name="Gao J."/>
            <person name="Mao Z."/>
            <person name="Pires J.C."/>
            <person name="Luo M."/>
            <person name="Kudrna D."/>
            <person name="Wing R.A."/>
            <person name="Meyers B.C."/>
            <person name="Yi K."/>
            <person name="Kong H."/>
            <person name="Lavrijsen P."/>
            <person name="Sunseri F."/>
            <person name="Falavigna A."/>
            <person name="Ye Y."/>
            <person name="Leebens-Mack J.H."/>
            <person name="Chen G."/>
        </authorList>
    </citation>
    <scope>NUCLEOTIDE SEQUENCE [LARGE SCALE GENOMIC DNA]</scope>
    <source>
        <strain evidence="10">cv. DH0086</strain>
    </source>
</reference>